<name>A0A8S5RKW1_9VIRU</name>
<sequence>MLIRLVYLVHLQYMILHIQPTWLTLISTHL</sequence>
<reference evidence="1" key="1">
    <citation type="journal article" date="2021" name="Proc. Natl. Acad. Sci. U.S.A.">
        <title>A Catalog of Tens of Thousands of Viruses from Human Metagenomes Reveals Hidden Associations with Chronic Diseases.</title>
        <authorList>
            <person name="Tisza M.J."/>
            <person name="Buck C.B."/>
        </authorList>
    </citation>
    <scope>NUCLEOTIDE SEQUENCE</scope>
    <source>
        <strain evidence="1">CtBM815</strain>
    </source>
</reference>
<organism evidence="1">
    <name type="scientific">virus sp. ctBM815</name>
    <dbReference type="NCBI Taxonomy" id="2825806"/>
    <lineage>
        <taxon>Viruses</taxon>
    </lineage>
</organism>
<accession>A0A8S5RKW1</accession>
<proteinExistence type="predicted"/>
<dbReference type="EMBL" id="BK059109">
    <property type="protein sequence ID" value="DAE31745.1"/>
    <property type="molecule type" value="Genomic_DNA"/>
</dbReference>
<evidence type="ECO:0000313" key="1">
    <source>
        <dbReference type="EMBL" id="DAE31745.1"/>
    </source>
</evidence>
<protein>
    <submittedName>
        <fullName evidence="1">Uncharacterized protein</fullName>
    </submittedName>
</protein>